<reference evidence="4 5" key="1">
    <citation type="submission" date="2023-08" db="EMBL/GenBank/DDBJ databases">
        <title>Rhodoferax potami sp. nov. and Rhodoferax mekongensis sp. nov., isolated from the Mekong River in Thailand.</title>
        <authorList>
            <person name="Kitikhun S."/>
            <person name="Charoenyingcharoen P."/>
            <person name="Siriarchawattana P."/>
            <person name="Likhitrattanapisal S."/>
            <person name="Nilsakha T."/>
            <person name="Chanpet A."/>
            <person name="Rattanawaree P."/>
            <person name="Ingsriswang S."/>
        </authorList>
    </citation>
    <scope>NUCLEOTIDE SEQUENCE [LARGE SCALE GENOMIC DNA]</scope>
    <source>
        <strain evidence="4 5">TBRC 17307</strain>
    </source>
</reference>
<sequence length="150" mass="16338">MLKGIDPVLTPELLKVMMEMGHDDTIVLADANFTAVRYANGKPLIRLPGIGMARAVAAVTSLMPLVADERHPVGFMHVTGQAPGYRSALQREVLESLEPGFLQGQTAEAIERYAFYERTASAFAIVLTGELQPFGNFLLRKGVIGDNLRP</sequence>
<keyword evidence="5" id="KW-1185">Reference proteome</keyword>
<comment type="catalytic activity">
    <reaction evidence="3">
        <text>alpha-L-fucose = beta-L-fucose</text>
        <dbReference type="Rhea" id="RHEA:25580"/>
        <dbReference type="ChEBI" id="CHEBI:42548"/>
        <dbReference type="ChEBI" id="CHEBI:42589"/>
        <dbReference type="EC" id="5.1.3.29"/>
    </reaction>
</comment>
<evidence type="ECO:0000256" key="3">
    <source>
        <dbReference type="ARBA" id="ARBA00036324"/>
    </source>
</evidence>
<dbReference type="RefSeq" id="WP_313867964.1">
    <property type="nucleotide sequence ID" value="NZ_CP132507.1"/>
</dbReference>
<dbReference type="InterPro" id="IPR007721">
    <property type="entry name" value="RbsD_FucU"/>
</dbReference>
<keyword evidence="2" id="KW-0413">Isomerase</keyword>
<dbReference type="EMBL" id="CP132507">
    <property type="protein sequence ID" value="WNO05176.1"/>
    <property type="molecule type" value="Genomic_DNA"/>
</dbReference>
<dbReference type="PANTHER" id="PTHR31690">
    <property type="entry name" value="FUCOSE MUTAROTASE"/>
    <property type="match status" value="1"/>
</dbReference>
<organism evidence="4 5">
    <name type="scientific">Rhodoferax mekongensis</name>
    <dbReference type="NCBI Taxonomy" id="3068341"/>
    <lineage>
        <taxon>Bacteria</taxon>
        <taxon>Pseudomonadati</taxon>
        <taxon>Pseudomonadota</taxon>
        <taxon>Betaproteobacteria</taxon>
        <taxon>Burkholderiales</taxon>
        <taxon>Comamonadaceae</taxon>
        <taxon>Rhodoferax</taxon>
    </lineage>
</organism>
<gene>
    <name evidence="4" type="ORF">RAN89_01790</name>
</gene>
<proteinExistence type="predicted"/>
<dbReference type="InterPro" id="IPR023750">
    <property type="entry name" value="RbsD-like_sf"/>
</dbReference>
<name>A0ABZ0B1A8_9BURK</name>
<comment type="catalytic activity">
    <reaction evidence="1">
        <text>beta-D-ribopyranose = beta-D-ribofuranose</text>
        <dbReference type="Rhea" id="RHEA:25432"/>
        <dbReference type="ChEBI" id="CHEBI:27476"/>
        <dbReference type="ChEBI" id="CHEBI:47002"/>
        <dbReference type="EC" id="5.4.99.62"/>
    </reaction>
</comment>
<dbReference type="Pfam" id="PF05025">
    <property type="entry name" value="RbsD_FucU"/>
    <property type="match status" value="1"/>
</dbReference>
<dbReference type="PANTHER" id="PTHR31690:SF4">
    <property type="entry name" value="FUCOSE MUTAROTASE"/>
    <property type="match status" value="1"/>
</dbReference>
<accession>A0ABZ0B1A8</accession>
<evidence type="ECO:0000313" key="4">
    <source>
        <dbReference type="EMBL" id="WNO05176.1"/>
    </source>
</evidence>
<dbReference type="Proteomes" id="UP001302257">
    <property type="component" value="Chromosome"/>
</dbReference>
<evidence type="ECO:0000256" key="2">
    <source>
        <dbReference type="ARBA" id="ARBA00023235"/>
    </source>
</evidence>
<dbReference type="Gene3D" id="3.40.1650.10">
    <property type="entry name" value="RbsD-like domain"/>
    <property type="match status" value="1"/>
</dbReference>
<evidence type="ECO:0000256" key="1">
    <source>
        <dbReference type="ARBA" id="ARBA00000223"/>
    </source>
</evidence>
<dbReference type="SUPFAM" id="SSF102546">
    <property type="entry name" value="RbsD-like"/>
    <property type="match status" value="1"/>
</dbReference>
<protein>
    <submittedName>
        <fullName evidence="4">RbsD/FucU domain-containing protein</fullName>
    </submittedName>
</protein>
<evidence type="ECO:0000313" key="5">
    <source>
        <dbReference type="Proteomes" id="UP001302257"/>
    </source>
</evidence>
<dbReference type="InterPro" id="IPR050443">
    <property type="entry name" value="RbsD/FucU_mutarotase"/>
</dbReference>